<dbReference type="NCBIfam" id="NF005699">
    <property type="entry name" value="PRK07509.1"/>
    <property type="match status" value="1"/>
</dbReference>
<sequence length="260" mass="28729">MQTLTLSHDNHIAIITLSRPHKKNAMNFVMMQELIKTARHIKADKSVRAVIITGGADFCSGLDLAVFGSPKNMIFATKELIKPAPSLFQKVCLIWQSLPVPVIAVVDGVCLGAGLQLAMGADVRISHPSATWSVLEAKWGLVADMGLTRLAKDIGKDKLKELAMSARLLDAQTAYDYGLITHLDDEPMTRAKALADEIATRSPDAVLASKRLINRMHPSDHLTLYQEKLWQLKLFASHNRKLAIKKAKDTAVAFRDRQWG</sequence>
<dbReference type="InterPro" id="IPR018376">
    <property type="entry name" value="Enoyl-CoA_hyd/isom_CS"/>
</dbReference>
<evidence type="ECO:0000313" key="4">
    <source>
        <dbReference type="Proteomes" id="UP000092607"/>
    </source>
</evidence>
<dbReference type="PANTHER" id="PTHR43149">
    <property type="entry name" value="ENOYL-COA HYDRATASE"/>
    <property type="match status" value="1"/>
</dbReference>
<dbReference type="InterPro" id="IPR029045">
    <property type="entry name" value="ClpP/crotonase-like_dom_sf"/>
</dbReference>
<organism evidence="3 4">
    <name type="scientific">Moraxella lacunata</name>
    <dbReference type="NCBI Taxonomy" id="477"/>
    <lineage>
        <taxon>Bacteria</taxon>
        <taxon>Pseudomonadati</taxon>
        <taxon>Pseudomonadota</taxon>
        <taxon>Gammaproteobacteria</taxon>
        <taxon>Moraxellales</taxon>
        <taxon>Moraxellaceae</taxon>
        <taxon>Moraxella</taxon>
    </lineage>
</organism>
<protein>
    <submittedName>
        <fullName evidence="3">Enoyl-CoA hydratase</fullName>
    </submittedName>
</protein>
<dbReference type="InterPro" id="IPR045002">
    <property type="entry name" value="Ech1-like"/>
</dbReference>
<dbReference type="InterPro" id="IPR001753">
    <property type="entry name" value="Enoyl-CoA_hydra/iso"/>
</dbReference>
<dbReference type="Gene3D" id="3.90.226.10">
    <property type="entry name" value="2-enoyl-CoA Hydratase, Chain A, domain 1"/>
    <property type="match status" value="1"/>
</dbReference>
<name>A0A1B8PWE0_MORLA</name>
<dbReference type="Proteomes" id="UP000092607">
    <property type="component" value="Unassembled WGS sequence"/>
</dbReference>
<comment type="caution">
    <text evidence="3">The sequence shown here is derived from an EMBL/GenBank/DDBJ whole genome shotgun (WGS) entry which is preliminary data.</text>
</comment>
<dbReference type="EMBL" id="LZMS01000091">
    <property type="protein sequence ID" value="OBX60165.1"/>
    <property type="molecule type" value="Genomic_DNA"/>
</dbReference>
<dbReference type="OrthoDB" id="9777711at2"/>
<dbReference type="PANTHER" id="PTHR43149:SF1">
    <property type="entry name" value="DELTA(3,5)-DELTA(2,4)-DIENOYL-COA ISOMERASE, MITOCHONDRIAL"/>
    <property type="match status" value="1"/>
</dbReference>
<dbReference type="PROSITE" id="PS00166">
    <property type="entry name" value="ENOYL_COA_HYDRATASE"/>
    <property type="match status" value="1"/>
</dbReference>
<accession>A0A1B8PWE0</accession>
<comment type="similarity">
    <text evidence="1 2">Belongs to the enoyl-CoA hydratase/isomerase family.</text>
</comment>
<proteinExistence type="inferred from homology"/>
<dbReference type="Pfam" id="PF00378">
    <property type="entry name" value="ECH_1"/>
    <property type="match status" value="1"/>
</dbReference>
<evidence type="ECO:0000256" key="2">
    <source>
        <dbReference type="RuleBase" id="RU003707"/>
    </source>
</evidence>
<dbReference type="CDD" id="cd06558">
    <property type="entry name" value="crotonase-like"/>
    <property type="match status" value="1"/>
</dbReference>
<reference evidence="3 4" key="1">
    <citation type="submission" date="2016-06" db="EMBL/GenBank/DDBJ databases">
        <title>Draft genome of Moraxella lacunata CCUG 57757A.</title>
        <authorList>
            <person name="Salva-Serra F."/>
            <person name="Engstrom-Jakobsson H."/>
            <person name="Thorell K."/>
            <person name="Gonzales-Siles L."/>
            <person name="Karlsson R."/>
            <person name="Boulund F."/>
            <person name="Engstrand L."/>
            <person name="Kristiansson E."/>
            <person name="Moore E."/>
        </authorList>
    </citation>
    <scope>NUCLEOTIDE SEQUENCE [LARGE SCALE GENOMIC DNA]</scope>
    <source>
        <strain evidence="3 4">CCUG 57757A</strain>
    </source>
</reference>
<dbReference type="RefSeq" id="WP_065256574.1">
    <property type="nucleotide sequence ID" value="NZ_LZDR01000091.1"/>
</dbReference>
<gene>
    <name evidence="3" type="ORF">A9309_10100</name>
</gene>
<dbReference type="SUPFAM" id="SSF52096">
    <property type="entry name" value="ClpP/crotonase"/>
    <property type="match status" value="1"/>
</dbReference>
<evidence type="ECO:0000256" key="1">
    <source>
        <dbReference type="ARBA" id="ARBA00005254"/>
    </source>
</evidence>
<dbReference type="AlphaFoldDB" id="A0A1B8PWE0"/>
<dbReference type="GO" id="GO:0016853">
    <property type="term" value="F:isomerase activity"/>
    <property type="evidence" value="ECO:0007669"/>
    <property type="project" value="InterPro"/>
</dbReference>
<evidence type="ECO:0000313" key="3">
    <source>
        <dbReference type="EMBL" id="OBX60165.1"/>
    </source>
</evidence>